<feature type="active site" description="Charge relay system" evidence="10">
    <location>
        <position position="24"/>
    </location>
</feature>
<proteinExistence type="inferred from homology"/>
<reference evidence="14 15" key="1">
    <citation type="submission" date="2023-05" db="EMBL/GenBank/DDBJ databases">
        <title>Draft genome sequence of Streptomyces sp. B-S-A8 isolated from a cave soil in Thailand.</title>
        <authorList>
            <person name="Chamroensaksri N."/>
            <person name="Muangham S."/>
        </authorList>
    </citation>
    <scope>NUCLEOTIDE SEQUENCE [LARGE SCALE GENOMIC DNA]</scope>
    <source>
        <strain evidence="14 15">B-S-A8</strain>
    </source>
</reference>
<evidence type="ECO:0000259" key="13">
    <source>
        <dbReference type="Pfam" id="PF00082"/>
    </source>
</evidence>
<dbReference type="Gene3D" id="3.40.50.200">
    <property type="entry name" value="Peptidase S8/S53 domain"/>
    <property type="match status" value="1"/>
</dbReference>
<dbReference type="EMBL" id="JASCIR010000016">
    <property type="protein sequence ID" value="MDI3388310.1"/>
    <property type="molecule type" value="Genomic_DNA"/>
</dbReference>
<dbReference type="PANTHER" id="PTHR43399:SF4">
    <property type="entry name" value="CELL WALL-ASSOCIATED PROTEASE"/>
    <property type="match status" value="1"/>
</dbReference>
<keyword evidence="8 12" id="KW-1133">Transmembrane helix</keyword>
<evidence type="ECO:0000256" key="3">
    <source>
        <dbReference type="ARBA" id="ARBA00022475"/>
    </source>
</evidence>
<dbReference type="PROSITE" id="PS00136">
    <property type="entry name" value="SUBTILASE_ASP"/>
    <property type="match status" value="1"/>
</dbReference>
<evidence type="ECO:0000256" key="8">
    <source>
        <dbReference type="ARBA" id="ARBA00022989"/>
    </source>
</evidence>
<evidence type="ECO:0000256" key="9">
    <source>
        <dbReference type="ARBA" id="ARBA00023136"/>
    </source>
</evidence>
<feature type="active site" description="Charge relay system" evidence="10">
    <location>
        <position position="57"/>
    </location>
</feature>
<evidence type="ECO:0000313" key="15">
    <source>
        <dbReference type="Proteomes" id="UP001224661"/>
    </source>
</evidence>
<evidence type="ECO:0000313" key="14">
    <source>
        <dbReference type="EMBL" id="MDI3388310.1"/>
    </source>
</evidence>
<dbReference type="SUPFAM" id="SSF52743">
    <property type="entry name" value="Subtilisin-like"/>
    <property type="match status" value="1"/>
</dbReference>
<dbReference type="Proteomes" id="UP001224661">
    <property type="component" value="Unassembled WGS sequence"/>
</dbReference>
<sequence length="350" mass="35362">MDVYTMEETWGVTQGEGVTVAVIDTGVDGSHPDLTGQVLKGKDFTGGGDAQEDVEGHGTAMASLIAAHGHGADNADGMMGIAPKAKILPLRVLQNDDDKLLDDEWATAVRYAVDNGAKVVNLSLGDEGGKTLRVGREAIAYAQDHDVLVVASSGNEGGAVGYPAALPGVLAVSAVDENGEFWGSSGAGKEVDLAAPGVDILSANPTNPKGYDLSTGTSDSAAIVSGAAALVRSKYPDLTAGQVANRLIKSASFLGKKGLKAPDDKYGYGVLRPNKAVTMDIPKGPKEGPLGKLPSDTASKAGGSEAGEKNGASGNEDSSSSSNLPLVIGGGVAVLIVIGVIFAVARGRRG</sequence>
<dbReference type="NCBIfam" id="TIGR03921">
    <property type="entry name" value="T7SS_mycosin"/>
    <property type="match status" value="1"/>
</dbReference>
<keyword evidence="4 10" id="KW-0645">Protease</keyword>
<name>A0ABT6RV44_9ACTN</name>
<comment type="similarity">
    <text evidence="2 10">Belongs to the peptidase S8 family.</text>
</comment>
<keyword evidence="15" id="KW-1185">Reference proteome</keyword>
<evidence type="ECO:0000256" key="12">
    <source>
        <dbReference type="SAM" id="Phobius"/>
    </source>
</evidence>
<keyword evidence="5 12" id="KW-0812">Transmembrane</keyword>
<feature type="active site" description="Charge relay system" evidence="10">
    <location>
        <position position="218"/>
    </location>
</feature>
<feature type="region of interest" description="Disordered" evidence="11">
    <location>
        <begin position="278"/>
        <end position="320"/>
    </location>
</feature>
<evidence type="ECO:0000256" key="7">
    <source>
        <dbReference type="ARBA" id="ARBA00022825"/>
    </source>
</evidence>
<dbReference type="PRINTS" id="PR00723">
    <property type="entry name" value="SUBTILISIN"/>
</dbReference>
<dbReference type="InterPro" id="IPR023834">
    <property type="entry name" value="T7SS_pept_S8A_mycosin"/>
</dbReference>
<accession>A0ABT6RV44</accession>
<dbReference type="GO" id="GO:0006508">
    <property type="term" value="P:proteolysis"/>
    <property type="evidence" value="ECO:0007669"/>
    <property type="project" value="UniProtKB-KW"/>
</dbReference>
<feature type="domain" description="Peptidase S8/S53" evidence="13">
    <location>
        <begin position="15"/>
        <end position="269"/>
    </location>
</feature>
<keyword evidence="3" id="KW-1003">Cell membrane</keyword>
<dbReference type="PROSITE" id="PS51892">
    <property type="entry name" value="SUBTILASE"/>
    <property type="match status" value="1"/>
</dbReference>
<gene>
    <name evidence="14" type="primary">mycP</name>
    <name evidence="14" type="ORF">QIS99_19180</name>
</gene>
<evidence type="ECO:0000256" key="11">
    <source>
        <dbReference type="SAM" id="MobiDB-lite"/>
    </source>
</evidence>
<keyword evidence="6 10" id="KW-0378">Hydrolase</keyword>
<evidence type="ECO:0000256" key="2">
    <source>
        <dbReference type="ARBA" id="ARBA00011073"/>
    </source>
</evidence>
<dbReference type="InterPro" id="IPR051048">
    <property type="entry name" value="Peptidase_S8/S53_subtilisin"/>
</dbReference>
<feature type="transmembrane region" description="Helical" evidence="12">
    <location>
        <begin position="324"/>
        <end position="345"/>
    </location>
</feature>
<keyword evidence="9 12" id="KW-0472">Membrane</keyword>
<comment type="caution">
    <text evidence="14">The sequence shown here is derived from an EMBL/GenBank/DDBJ whole genome shotgun (WGS) entry which is preliminary data.</text>
</comment>
<dbReference type="InterPro" id="IPR023827">
    <property type="entry name" value="Peptidase_S8_Asp-AS"/>
</dbReference>
<evidence type="ECO:0000256" key="5">
    <source>
        <dbReference type="ARBA" id="ARBA00022692"/>
    </source>
</evidence>
<evidence type="ECO:0000256" key="4">
    <source>
        <dbReference type="ARBA" id="ARBA00022670"/>
    </source>
</evidence>
<dbReference type="InterPro" id="IPR015500">
    <property type="entry name" value="Peptidase_S8_subtilisin-rel"/>
</dbReference>
<dbReference type="InterPro" id="IPR036852">
    <property type="entry name" value="Peptidase_S8/S53_dom_sf"/>
</dbReference>
<dbReference type="PANTHER" id="PTHR43399">
    <property type="entry name" value="SUBTILISIN-RELATED"/>
    <property type="match status" value="1"/>
</dbReference>
<dbReference type="RefSeq" id="WP_282514770.1">
    <property type="nucleotide sequence ID" value="NZ_JASCIR010000016.1"/>
</dbReference>
<dbReference type="InterPro" id="IPR000209">
    <property type="entry name" value="Peptidase_S8/S53_dom"/>
</dbReference>
<organism evidence="14 15">
    <name type="scientific">Streptomyces solicavernae</name>
    <dbReference type="NCBI Taxonomy" id="3043614"/>
    <lineage>
        <taxon>Bacteria</taxon>
        <taxon>Bacillati</taxon>
        <taxon>Actinomycetota</taxon>
        <taxon>Actinomycetes</taxon>
        <taxon>Kitasatosporales</taxon>
        <taxon>Streptomycetaceae</taxon>
        <taxon>Streptomyces</taxon>
    </lineage>
</organism>
<evidence type="ECO:0000256" key="1">
    <source>
        <dbReference type="ARBA" id="ARBA00004162"/>
    </source>
</evidence>
<evidence type="ECO:0000256" key="6">
    <source>
        <dbReference type="ARBA" id="ARBA00022801"/>
    </source>
</evidence>
<keyword evidence="7 10" id="KW-0720">Serine protease</keyword>
<evidence type="ECO:0000256" key="10">
    <source>
        <dbReference type="PROSITE-ProRule" id="PRU01240"/>
    </source>
</evidence>
<protein>
    <submittedName>
        <fullName evidence="14">Type VII secretion-associated serine protease mycosin</fullName>
    </submittedName>
</protein>
<dbReference type="Pfam" id="PF00082">
    <property type="entry name" value="Peptidase_S8"/>
    <property type="match status" value="1"/>
</dbReference>
<dbReference type="GO" id="GO:0008233">
    <property type="term" value="F:peptidase activity"/>
    <property type="evidence" value="ECO:0007669"/>
    <property type="project" value="UniProtKB-KW"/>
</dbReference>
<comment type="subcellular location">
    <subcellularLocation>
        <location evidence="1">Cell membrane</location>
        <topology evidence="1">Single-pass membrane protein</topology>
    </subcellularLocation>
</comment>